<dbReference type="InterPro" id="IPR013324">
    <property type="entry name" value="RNA_pol_sigma_r3/r4-like"/>
</dbReference>
<dbReference type="EMBL" id="QXFM01000142">
    <property type="protein sequence ID" value="RIV80492.1"/>
    <property type="molecule type" value="Genomic_DNA"/>
</dbReference>
<protein>
    <recommendedName>
        <fullName evidence="1">RNA polymerase sigma factor 70 region 4 type 2 domain-containing protein</fullName>
    </recommendedName>
</protein>
<evidence type="ECO:0000313" key="2">
    <source>
        <dbReference type="EMBL" id="RIV80492.1"/>
    </source>
</evidence>
<dbReference type="GO" id="GO:0003677">
    <property type="term" value="F:DNA binding"/>
    <property type="evidence" value="ECO:0007669"/>
    <property type="project" value="InterPro"/>
</dbReference>
<evidence type="ECO:0000259" key="1">
    <source>
        <dbReference type="Pfam" id="PF08281"/>
    </source>
</evidence>
<dbReference type="AlphaFoldDB" id="A0A3A1P382"/>
<name>A0A3A1P382_9SPHN</name>
<dbReference type="OrthoDB" id="7574733at2"/>
<feature type="domain" description="RNA polymerase sigma factor 70 region 4 type 2" evidence="1">
    <location>
        <begin position="16"/>
        <end position="66"/>
    </location>
</feature>
<dbReference type="Pfam" id="PF08281">
    <property type="entry name" value="Sigma70_r4_2"/>
    <property type="match status" value="1"/>
</dbReference>
<dbReference type="InterPro" id="IPR036388">
    <property type="entry name" value="WH-like_DNA-bd_sf"/>
</dbReference>
<dbReference type="Proteomes" id="UP000265366">
    <property type="component" value="Unassembled WGS sequence"/>
</dbReference>
<gene>
    <name evidence="2" type="ORF">D2V17_19465</name>
</gene>
<dbReference type="GO" id="GO:0006352">
    <property type="term" value="P:DNA-templated transcription initiation"/>
    <property type="evidence" value="ECO:0007669"/>
    <property type="project" value="InterPro"/>
</dbReference>
<evidence type="ECO:0000313" key="3">
    <source>
        <dbReference type="Proteomes" id="UP000265366"/>
    </source>
</evidence>
<reference evidence="2 3" key="1">
    <citation type="submission" date="2018-08" db="EMBL/GenBank/DDBJ databases">
        <title>Erythrobacter zhengii sp.nov., a bacterium isolated from deep-sea sediment.</title>
        <authorList>
            <person name="Fang C."/>
            <person name="Wu Y.-H."/>
            <person name="Sun C."/>
            <person name="Wang H."/>
            <person name="Cheng H."/>
            <person name="Meng F.-X."/>
            <person name="Wang C.-S."/>
            <person name="Xu X.-W."/>
        </authorList>
    </citation>
    <scope>NUCLEOTIDE SEQUENCE [LARGE SCALE GENOMIC DNA]</scope>
    <source>
        <strain evidence="2 3">CCTCC AB 2015396</strain>
    </source>
</reference>
<proteinExistence type="predicted"/>
<accession>A0A3A1P382</accession>
<comment type="caution">
    <text evidence="2">The sequence shown here is derived from an EMBL/GenBank/DDBJ whole genome shotgun (WGS) entry which is preliminary data.</text>
</comment>
<organism evidence="2 3">
    <name type="scientific">Aurantiacibacter xanthus</name>
    <dbReference type="NCBI Taxonomy" id="1784712"/>
    <lineage>
        <taxon>Bacteria</taxon>
        <taxon>Pseudomonadati</taxon>
        <taxon>Pseudomonadota</taxon>
        <taxon>Alphaproteobacteria</taxon>
        <taxon>Sphingomonadales</taxon>
        <taxon>Erythrobacteraceae</taxon>
        <taxon>Aurantiacibacter</taxon>
    </lineage>
</organism>
<dbReference type="RefSeq" id="WP_119594801.1">
    <property type="nucleotide sequence ID" value="NZ_QXFM01000142.1"/>
</dbReference>
<dbReference type="InterPro" id="IPR013249">
    <property type="entry name" value="RNA_pol_sigma70_r4_t2"/>
</dbReference>
<keyword evidence="3" id="KW-1185">Reference proteome</keyword>
<dbReference type="Gene3D" id="1.10.10.10">
    <property type="entry name" value="Winged helix-like DNA-binding domain superfamily/Winged helix DNA-binding domain"/>
    <property type="match status" value="1"/>
</dbReference>
<sequence length="78" mass="8876">MIARVLIRLRHRRALRCIEQALATMDELPRAVFERARFQNLDHVQIADELGITVTEVEQHFAAAILHILDHTDPVGGP</sequence>
<dbReference type="GO" id="GO:0016987">
    <property type="term" value="F:sigma factor activity"/>
    <property type="evidence" value="ECO:0007669"/>
    <property type="project" value="InterPro"/>
</dbReference>
<dbReference type="SUPFAM" id="SSF88659">
    <property type="entry name" value="Sigma3 and sigma4 domains of RNA polymerase sigma factors"/>
    <property type="match status" value="1"/>
</dbReference>